<feature type="compositionally biased region" description="Pro residues" evidence="1">
    <location>
        <begin position="199"/>
        <end position="208"/>
    </location>
</feature>
<protein>
    <recommendedName>
        <fullName evidence="4">HXXEE domain-containing protein</fullName>
    </recommendedName>
</protein>
<evidence type="ECO:0008006" key="4">
    <source>
        <dbReference type="Google" id="ProtNLM"/>
    </source>
</evidence>
<sequence>MTDERGGGLPAAATWGLLAAWAVHDGEELLTMSGWAERALPRLRERFPQVPDQVWDRLRVTPAQAAIAIGAMGGLVATASARGAATGGRSRLYQAVLAGFGLHSITHVAQAVATRGYTPGVVTAPLVVAPFSLWAWRRLREAGVPTDGGGSAVWALLALPAAAGACHAVARRLAPARPRRARPPSSTGGDGSSPGGRCPSPPGPSPRP</sequence>
<gene>
    <name evidence="2" type="ORF">GCM10010466_21360</name>
</gene>
<evidence type="ECO:0000313" key="3">
    <source>
        <dbReference type="Proteomes" id="UP001500320"/>
    </source>
</evidence>
<reference evidence="3" key="1">
    <citation type="journal article" date="2019" name="Int. J. Syst. Evol. Microbiol.">
        <title>The Global Catalogue of Microorganisms (GCM) 10K type strain sequencing project: providing services to taxonomists for standard genome sequencing and annotation.</title>
        <authorList>
            <consortium name="The Broad Institute Genomics Platform"/>
            <consortium name="The Broad Institute Genome Sequencing Center for Infectious Disease"/>
            <person name="Wu L."/>
            <person name="Ma J."/>
        </authorList>
    </citation>
    <scope>NUCLEOTIDE SEQUENCE [LARGE SCALE GENOMIC DNA]</scope>
    <source>
        <strain evidence="3">JCM 9373</strain>
    </source>
</reference>
<organism evidence="2 3">
    <name type="scientific">Planomonospora alba</name>
    <dbReference type="NCBI Taxonomy" id="161354"/>
    <lineage>
        <taxon>Bacteria</taxon>
        <taxon>Bacillati</taxon>
        <taxon>Actinomycetota</taxon>
        <taxon>Actinomycetes</taxon>
        <taxon>Streptosporangiales</taxon>
        <taxon>Streptosporangiaceae</taxon>
        <taxon>Planomonospora</taxon>
    </lineage>
</organism>
<accession>A0ABP6MYD6</accession>
<evidence type="ECO:0000256" key="1">
    <source>
        <dbReference type="SAM" id="MobiDB-lite"/>
    </source>
</evidence>
<proteinExistence type="predicted"/>
<feature type="region of interest" description="Disordered" evidence="1">
    <location>
        <begin position="174"/>
        <end position="208"/>
    </location>
</feature>
<dbReference type="Proteomes" id="UP001500320">
    <property type="component" value="Unassembled WGS sequence"/>
</dbReference>
<dbReference type="EMBL" id="BAAAUT010000014">
    <property type="protein sequence ID" value="GAA3130422.1"/>
    <property type="molecule type" value="Genomic_DNA"/>
</dbReference>
<dbReference type="Pfam" id="PF13787">
    <property type="entry name" value="HXXEE"/>
    <property type="match status" value="1"/>
</dbReference>
<name>A0ABP6MYD6_9ACTN</name>
<dbReference type="RefSeq" id="WP_344858331.1">
    <property type="nucleotide sequence ID" value="NZ_BAAAUT010000014.1"/>
</dbReference>
<comment type="caution">
    <text evidence="2">The sequence shown here is derived from an EMBL/GenBank/DDBJ whole genome shotgun (WGS) entry which is preliminary data.</text>
</comment>
<evidence type="ECO:0000313" key="2">
    <source>
        <dbReference type="EMBL" id="GAA3130422.1"/>
    </source>
</evidence>
<keyword evidence="3" id="KW-1185">Reference proteome</keyword>
<dbReference type="InterPro" id="IPR025671">
    <property type="entry name" value="HXXEE"/>
</dbReference>